<name>A0ABS5HTE1_9RHOB</name>
<dbReference type="Proteomes" id="UP001195941">
    <property type="component" value="Unassembled WGS sequence"/>
</dbReference>
<evidence type="ECO:0000313" key="4">
    <source>
        <dbReference type="Proteomes" id="UP001195941"/>
    </source>
</evidence>
<accession>A0ABS5HTE1</accession>
<keyword evidence="2" id="KW-0812">Transmembrane</keyword>
<reference evidence="3 4" key="1">
    <citation type="journal article" date="2021" name="Arch. Microbiol.">
        <title>Thalassobius aquimarinus sp. nov., isolated from the Sea of Japan seashore.</title>
        <authorList>
            <person name="Kurilenko V.V."/>
            <person name="Romanenko L.A."/>
            <person name="Chernysheva N.Y."/>
            <person name="Velansky P.V."/>
            <person name="Tekutyeva L.A."/>
            <person name="Isaeva M.P."/>
            <person name="Mikhailov V.V."/>
        </authorList>
    </citation>
    <scope>NUCLEOTIDE SEQUENCE [LARGE SCALE GENOMIC DNA]</scope>
    <source>
        <strain evidence="3 4">KMM 8518</strain>
    </source>
</reference>
<dbReference type="Pfam" id="PF11167">
    <property type="entry name" value="DUF2953"/>
    <property type="match status" value="1"/>
</dbReference>
<keyword evidence="2" id="KW-1133">Transmembrane helix</keyword>
<evidence type="ECO:0000256" key="2">
    <source>
        <dbReference type="SAM" id="Phobius"/>
    </source>
</evidence>
<gene>
    <name evidence="3" type="ORF">IT775_13720</name>
</gene>
<keyword evidence="2" id="KW-0472">Membrane</keyword>
<feature type="region of interest" description="Disordered" evidence="1">
    <location>
        <begin position="66"/>
        <end position="88"/>
    </location>
</feature>
<dbReference type="RefSeq" id="WP_212701694.1">
    <property type="nucleotide sequence ID" value="NZ_JADMKU010000012.1"/>
</dbReference>
<sequence>MTVILWLALQILVWGVLALLTAIVLLAALPLRIALTGEAGAVARLRVTIGLMGGMAPGLVVYDSARPRKPRKKKARKKPKRRKGRTGKGSVRLAGEFPVLLRGLLRQIRFEEFRLQGRFGLGDPADTGTVFGMLSPILYGLPARRGVTIALAPDFDTACLDGQLRAALRITPITLLPPILRFVWRVFGPMR</sequence>
<dbReference type="InterPro" id="IPR021338">
    <property type="entry name" value="DUF2953"/>
</dbReference>
<protein>
    <submittedName>
        <fullName evidence="3">DUF2953 domain-containing protein</fullName>
    </submittedName>
</protein>
<feature type="transmembrane region" description="Helical" evidence="2">
    <location>
        <begin position="7"/>
        <end position="29"/>
    </location>
</feature>
<feature type="transmembrane region" description="Helical" evidence="2">
    <location>
        <begin position="41"/>
        <end position="62"/>
    </location>
</feature>
<proteinExistence type="predicted"/>
<evidence type="ECO:0000256" key="1">
    <source>
        <dbReference type="SAM" id="MobiDB-lite"/>
    </source>
</evidence>
<evidence type="ECO:0000313" key="3">
    <source>
        <dbReference type="EMBL" id="MBR9652178.1"/>
    </source>
</evidence>
<feature type="compositionally biased region" description="Basic residues" evidence="1">
    <location>
        <begin position="67"/>
        <end position="86"/>
    </location>
</feature>
<organism evidence="3 4">
    <name type="scientific">Thalassovita aquimarina</name>
    <dbReference type="NCBI Taxonomy" id="2785917"/>
    <lineage>
        <taxon>Bacteria</taxon>
        <taxon>Pseudomonadati</taxon>
        <taxon>Pseudomonadota</taxon>
        <taxon>Alphaproteobacteria</taxon>
        <taxon>Rhodobacterales</taxon>
        <taxon>Roseobacteraceae</taxon>
        <taxon>Thalassovita</taxon>
    </lineage>
</organism>
<keyword evidence="4" id="KW-1185">Reference proteome</keyword>
<comment type="caution">
    <text evidence="3">The sequence shown here is derived from an EMBL/GenBank/DDBJ whole genome shotgun (WGS) entry which is preliminary data.</text>
</comment>
<dbReference type="EMBL" id="JADMKU010000012">
    <property type="protein sequence ID" value="MBR9652178.1"/>
    <property type="molecule type" value="Genomic_DNA"/>
</dbReference>